<accession>A0AAW1VAU6</accession>
<comment type="caution">
    <text evidence="1">The sequence shown here is derived from an EMBL/GenBank/DDBJ whole genome shotgun (WGS) entry which is preliminary data.</text>
</comment>
<proteinExistence type="predicted"/>
<protein>
    <submittedName>
        <fullName evidence="1">Uncharacterized protein</fullName>
    </submittedName>
</protein>
<reference evidence="1 2" key="1">
    <citation type="submission" date="2023-03" db="EMBL/GenBank/DDBJ databases">
        <title>Genome insight into feeding habits of ladybird beetles.</title>
        <authorList>
            <person name="Li H.-S."/>
            <person name="Huang Y.-H."/>
            <person name="Pang H."/>
        </authorList>
    </citation>
    <scope>NUCLEOTIDE SEQUENCE [LARGE SCALE GENOMIC DNA]</scope>
    <source>
        <strain evidence="1">SYSU_2023b</strain>
        <tissue evidence="1">Whole body</tissue>
    </source>
</reference>
<evidence type="ECO:0000313" key="2">
    <source>
        <dbReference type="Proteomes" id="UP001431783"/>
    </source>
</evidence>
<dbReference type="EMBL" id="JARQZJ010000122">
    <property type="protein sequence ID" value="KAK9889004.1"/>
    <property type="molecule type" value="Genomic_DNA"/>
</dbReference>
<evidence type="ECO:0000313" key="1">
    <source>
        <dbReference type="EMBL" id="KAK9889004.1"/>
    </source>
</evidence>
<sequence length="97" mass="11254">MQRIYLLSRGTTGQALQSSDIWWHGPKFLTQDEEFWPPQDILYSSPLEIPEKQKTAVIASVSTYFADQSIFEKYSNLNKSLRVVAHVFIHNSKKKTH</sequence>
<dbReference type="Proteomes" id="UP001431783">
    <property type="component" value="Unassembled WGS sequence"/>
</dbReference>
<organism evidence="1 2">
    <name type="scientific">Henosepilachna vigintioctopunctata</name>
    <dbReference type="NCBI Taxonomy" id="420089"/>
    <lineage>
        <taxon>Eukaryota</taxon>
        <taxon>Metazoa</taxon>
        <taxon>Ecdysozoa</taxon>
        <taxon>Arthropoda</taxon>
        <taxon>Hexapoda</taxon>
        <taxon>Insecta</taxon>
        <taxon>Pterygota</taxon>
        <taxon>Neoptera</taxon>
        <taxon>Endopterygota</taxon>
        <taxon>Coleoptera</taxon>
        <taxon>Polyphaga</taxon>
        <taxon>Cucujiformia</taxon>
        <taxon>Coccinelloidea</taxon>
        <taxon>Coccinellidae</taxon>
        <taxon>Epilachninae</taxon>
        <taxon>Epilachnini</taxon>
        <taxon>Henosepilachna</taxon>
    </lineage>
</organism>
<keyword evidence="2" id="KW-1185">Reference proteome</keyword>
<name>A0AAW1VAU6_9CUCU</name>
<gene>
    <name evidence="1" type="ORF">WA026_004288</name>
</gene>
<dbReference type="AlphaFoldDB" id="A0AAW1VAU6"/>